<keyword evidence="2" id="KW-1185">Reference proteome</keyword>
<accession>A0A5B2VP85</accession>
<gene>
    <name evidence="1" type="ORF">F0L74_27905</name>
</gene>
<name>A0A5B2VP85_9BACT</name>
<proteinExistence type="predicted"/>
<comment type="caution">
    <text evidence="1">The sequence shown here is derived from an EMBL/GenBank/DDBJ whole genome shotgun (WGS) entry which is preliminary data.</text>
</comment>
<sequence>MPAPTTKCLLQNGLLVKPLRDGFLLLYETTRAGNNRSRETLLKDPVCLSFDLALTDQLFYNYTQMDAVAVADNFFFFSNDPQAAPGVLHWDSYVSALDLQHVSVLQERPLTKPFGRIVLQLDKDLQPSYDIRFQARATRWCYFLMSDGLRALARPAVISTNGSGAFEPAVQVSLPNTGLVPVFISVSPLPLATAAPPVFQLVDYSAFEEDRYKVIISALPAPDISRISNAAAALYKDRNDYSEIFLY</sequence>
<dbReference type="RefSeq" id="WP_149841184.1">
    <property type="nucleotide sequence ID" value="NZ_VUOC01000004.1"/>
</dbReference>
<reference evidence="1 2" key="2">
    <citation type="submission" date="2019-09" db="EMBL/GenBank/DDBJ databases">
        <authorList>
            <person name="Jin C."/>
        </authorList>
    </citation>
    <scope>NUCLEOTIDE SEQUENCE [LARGE SCALE GENOMIC DNA]</scope>
    <source>
        <strain evidence="1 2">BN140078</strain>
    </source>
</reference>
<organism evidence="1 2">
    <name type="scientific">Chitinophaga agrisoli</name>
    <dbReference type="NCBI Taxonomy" id="2607653"/>
    <lineage>
        <taxon>Bacteria</taxon>
        <taxon>Pseudomonadati</taxon>
        <taxon>Bacteroidota</taxon>
        <taxon>Chitinophagia</taxon>
        <taxon>Chitinophagales</taxon>
        <taxon>Chitinophagaceae</taxon>
        <taxon>Chitinophaga</taxon>
    </lineage>
</organism>
<reference evidence="1 2" key="1">
    <citation type="submission" date="2019-09" db="EMBL/GenBank/DDBJ databases">
        <title>Chitinophaga ginsengihumi sp. nov., isolated from soil of ginseng rhizosphere.</title>
        <authorList>
            <person name="Lee J."/>
        </authorList>
    </citation>
    <scope>NUCLEOTIDE SEQUENCE [LARGE SCALE GENOMIC DNA]</scope>
    <source>
        <strain evidence="1 2">BN140078</strain>
    </source>
</reference>
<evidence type="ECO:0000313" key="1">
    <source>
        <dbReference type="EMBL" id="KAA2240007.1"/>
    </source>
</evidence>
<dbReference type="EMBL" id="VUOC01000004">
    <property type="protein sequence ID" value="KAA2240007.1"/>
    <property type="molecule type" value="Genomic_DNA"/>
</dbReference>
<protein>
    <submittedName>
        <fullName evidence="1">Uncharacterized protein</fullName>
    </submittedName>
</protein>
<evidence type="ECO:0000313" key="2">
    <source>
        <dbReference type="Proteomes" id="UP000324611"/>
    </source>
</evidence>
<dbReference type="Proteomes" id="UP000324611">
    <property type="component" value="Unassembled WGS sequence"/>
</dbReference>
<dbReference type="AlphaFoldDB" id="A0A5B2VP85"/>